<protein>
    <submittedName>
        <fullName evidence="9">Iron complex transport system permease protein</fullName>
    </submittedName>
</protein>
<evidence type="ECO:0000256" key="1">
    <source>
        <dbReference type="ARBA" id="ARBA00004651"/>
    </source>
</evidence>
<dbReference type="Proteomes" id="UP000238164">
    <property type="component" value="Chromosome 1"/>
</dbReference>
<keyword evidence="6 8" id="KW-1133">Transmembrane helix</keyword>
<feature type="transmembrane region" description="Helical" evidence="8">
    <location>
        <begin position="207"/>
        <end position="228"/>
    </location>
</feature>
<dbReference type="SUPFAM" id="SSF81345">
    <property type="entry name" value="ABC transporter involved in vitamin B12 uptake, BtuC"/>
    <property type="match status" value="1"/>
</dbReference>
<proteinExistence type="inferred from homology"/>
<keyword evidence="4" id="KW-1003">Cell membrane</keyword>
<keyword evidence="7 8" id="KW-0472">Membrane</keyword>
<evidence type="ECO:0000256" key="7">
    <source>
        <dbReference type="ARBA" id="ARBA00023136"/>
    </source>
</evidence>
<dbReference type="EMBL" id="LT985188">
    <property type="protein sequence ID" value="SPD86361.1"/>
    <property type="molecule type" value="Genomic_DNA"/>
</dbReference>
<feature type="transmembrane region" description="Helical" evidence="8">
    <location>
        <begin position="105"/>
        <end position="127"/>
    </location>
</feature>
<dbReference type="InterPro" id="IPR037294">
    <property type="entry name" value="ABC_BtuC-like"/>
</dbReference>
<dbReference type="GO" id="GO:0005886">
    <property type="term" value="C:plasma membrane"/>
    <property type="evidence" value="ECO:0007669"/>
    <property type="project" value="UniProtKB-SubCell"/>
</dbReference>
<feature type="transmembrane region" description="Helical" evidence="8">
    <location>
        <begin position="75"/>
        <end position="93"/>
    </location>
</feature>
<organism evidence="9 10">
    <name type="scientific">Micropruina glycogenica</name>
    <dbReference type="NCBI Taxonomy" id="75385"/>
    <lineage>
        <taxon>Bacteria</taxon>
        <taxon>Bacillati</taxon>
        <taxon>Actinomycetota</taxon>
        <taxon>Actinomycetes</taxon>
        <taxon>Propionibacteriales</taxon>
        <taxon>Nocardioidaceae</taxon>
        <taxon>Micropruina</taxon>
    </lineage>
</organism>
<dbReference type="RefSeq" id="WP_197710101.1">
    <property type="nucleotide sequence ID" value="NZ_BAAAGO010000018.1"/>
</dbReference>
<evidence type="ECO:0000256" key="6">
    <source>
        <dbReference type="ARBA" id="ARBA00022989"/>
    </source>
</evidence>
<evidence type="ECO:0000256" key="4">
    <source>
        <dbReference type="ARBA" id="ARBA00022475"/>
    </source>
</evidence>
<dbReference type="Gene3D" id="1.10.3470.10">
    <property type="entry name" value="ABC transporter involved in vitamin B12 uptake, BtuC"/>
    <property type="match status" value="1"/>
</dbReference>
<keyword evidence="3" id="KW-0813">Transport</keyword>
<sequence>MSGRRGVDLRVIALPWRARVLWITLACLAAVLAALTFGIVAGSSRMGVADVWTTLLGAGSRTYQFIVFELRLPRVAAGIGVGLCLGLAGALTQTFSRNPLATPDILGVTSGASAGAVTAIVIGGGGYSVGASLLGFGIPVVATVGGLLAAAVVYGLSWRQGVDSFRLILIGIGVTAILSGLTNYLLVRAQITQATAATQWLVGSLSGVSWASVWPLAVVLAIVLPFALTQSAPLEINQLGDEFSTGLGVAVQRHRTLVIVAAVVLTSAAVSAAGPVEFVAFVAPQVARRLARTARPPLIASALVGAALVTLADVMARAALGTEIPVGVVTAIVGAPYLIWLITRPNLKERA</sequence>
<dbReference type="FunFam" id="1.10.3470.10:FF:000001">
    <property type="entry name" value="Vitamin B12 ABC transporter permease BtuC"/>
    <property type="match status" value="1"/>
</dbReference>
<feature type="transmembrane region" description="Helical" evidence="8">
    <location>
        <begin position="298"/>
        <end position="318"/>
    </location>
</feature>
<dbReference type="AlphaFoldDB" id="A0A2N9JE16"/>
<dbReference type="InterPro" id="IPR000522">
    <property type="entry name" value="ABC_transptr_permease_BtuC"/>
</dbReference>
<comment type="subcellular location">
    <subcellularLocation>
        <location evidence="1">Cell membrane</location>
        <topology evidence="1">Multi-pass membrane protein</topology>
    </subcellularLocation>
</comment>
<dbReference type="KEGG" id="mgg:MPLG2_1325"/>
<dbReference type="GO" id="GO:0022857">
    <property type="term" value="F:transmembrane transporter activity"/>
    <property type="evidence" value="ECO:0007669"/>
    <property type="project" value="InterPro"/>
</dbReference>
<dbReference type="Pfam" id="PF01032">
    <property type="entry name" value="FecCD"/>
    <property type="match status" value="1"/>
</dbReference>
<dbReference type="CDD" id="cd06550">
    <property type="entry name" value="TM_ABC_iron-siderophores_like"/>
    <property type="match status" value="1"/>
</dbReference>
<evidence type="ECO:0000256" key="3">
    <source>
        <dbReference type="ARBA" id="ARBA00022448"/>
    </source>
</evidence>
<dbReference type="PANTHER" id="PTHR30472:SF24">
    <property type="entry name" value="FERRIC ENTEROBACTIN TRANSPORT SYSTEM PERMEASE PROTEIN FEPG"/>
    <property type="match status" value="1"/>
</dbReference>
<gene>
    <name evidence="9" type="ORF">MPLG2_1325</name>
</gene>
<feature type="transmembrane region" description="Helical" evidence="8">
    <location>
        <begin position="20"/>
        <end position="41"/>
    </location>
</feature>
<keyword evidence="5 8" id="KW-0812">Transmembrane</keyword>
<evidence type="ECO:0000256" key="2">
    <source>
        <dbReference type="ARBA" id="ARBA00007935"/>
    </source>
</evidence>
<feature type="transmembrane region" description="Helical" evidence="8">
    <location>
        <begin position="167"/>
        <end position="187"/>
    </location>
</feature>
<feature type="transmembrane region" description="Helical" evidence="8">
    <location>
        <begin position="324"/>
        <end position="343"/>
    </location>
</feature>
<evidence type="ECO:0000313" key="9">
    <source>
        <dbReference type="EMBL" id="SPD86361.1"/>
    </source>
</evidence>
<dbReference type="GO" id="GO:0033214">
    <property type="term" value="P:siderophore-iron import into cell"/>
    <property type="evidence" value="ECO:0007669"/>
    <property type="project" value="TreeGrafter"/>
</dbReference>
<comment type="similarity">
    <text evidence="2">Belongs to the binding-protein-dependent transport system permease family. FecCD subfamily.</text>
</comment>
<dbReference type="PANTHER" id="PTHR30472">
    <property type="entry name" value="FERRIC ENTEROBACTIN TRANSPORT SYSTEM PERMEASE PROTEIN"/>
    <property type="match status" value="1"/>
</dbReference>
<reference evidence="9 10" key="1">
    <citation type="submission" date="2018-02" db="EMBL/GenBank/DDBJ databases">
        <authorList>
            <person name="Cohen D.B."/>
            <person name="Kent A.D."/>
        </authorList>
    </citation>
    <scope>NUCLEOTIDE SEQUENCE [LARGE SCALE GENOMIC DNA]</scope>
    <source>
        <strain evidence="9">1</strain>
    </source>
</reference>
<accession>A0A2N9JE16</accession>
<name>A0A2N9JE16_9ACTN</name>
<keyword evidence="10" id="KW-1185">Reference proteome</keyword>
<evidence type="ECO:0000256" key="5">
    <source>
        <dbReference type="ARBA" id="ARBA00022692"/>
    </source>
</evidence>
<evidence type="ECO:0000256" key="8">
    <source>
        <dbReference type="SAM" id="Phobius"/>
    </source>
</evidence>
<evidence type="ECO:0000313" key="10">
    <source>
        <dbReference type="Proteomes" id="UP000238164"/>
    </source>
</evidence>
<feature type="transmembrane region" description="Helical" evidence="8">
    <location>
        <begin position="133"/>
        <end position="155"/>
    </location>
</feature>